<sequence length="141" mass="15712">MNIGDAASASGVSAKMIRHYEEIGLIPAASRSDSGYRTYAERDVHLLRFIRQGRLLGFSMKQIAELIGLWLDQSRPSSKVKQLALTHIAELDDKIKELQAMKGTLEQLACHCHGDARPECPILDGLAKHSVLSQKFVEEKR</sequence>
<dbReference type="CDD" id="cd01108">
    <property type="entry name" value="HTH_CueR"/>
    <property type="match status" value="1"/>
</dbReference>
<dbReference type="InterPro" id="IPR011789">
    <property type="entry name" value="CueR"/>
</dbReference>
<evidence type="ECO:0000256" key="4">
    <source>
        <dbReference type="ARBA" id="ARBA00023125"/>
    </source>
</evidence>
<gene>
    <name evidence="7" type="primary">cueR</name>
    <name evidence="8" type="ORF">CPter291_1635</name>
    <name evidence="7" type="ORF">CPter91_1581</name>
</gene>
<keyword evidence="10" id="KW-1185">Reference proteome</keyword>
<dbReference type="OrthoDB" id="9808480at2"/>
<dbReference type="PATRIC" id="fig|279113.10.peg.1627"/>
<dbReference type="Pfam" id="PF00376">
    <property type="entry name" value="MerR"/>
    <property type="match status" value="1"/>
</dbReference>
<dbReference type="STRING" id="279113.CPter91_1581"/>
<dbReference type="Pfam" id="PF09278">
    <property type="entry name" value="MerR-DNA-bind"/>
    <property type="match status" value="1"/>
</dbReference>
<dbReference type="RefSeq" id="WP_061938923.1">
    <property type="nucleotide sequence ID" value="NZ_CP013234.1"/>
</dbReference>
<organism evidence="7 9">
    <name type="scientific">Collimonas pratensis</name>
    <dbReference type="NCBI Taxonomy" id="279113"/>
    <lineage>
        <taxon>Bacteria</taxon>
        <taxon>Pseudomonadati</taxon>
        <taxon>Pseudomonadota</taxon>
        <taxon>Betaproteobacteria</taxon>
        <taxon>Burkholderiales</taxon>
        <taxon>Oxalobacteraceae</taxon>
        <taxon>Collimonas</taxon>
    </lineage>
</organism>
<dbReference type="NCBIfam" id="TIGR02044">
    <property type="entry name" value="CueR"/>
    <property type="match status" value="1"/>
</dbReference>
<dbReference type="Proteomes" id="UP000074561">
    <property type="component" value="Chromosome"/>
</dbReference>
<dbReference type="PRINTS" id="PR00040">
    <property type="entry name" value="HTHMERR"/>
</dbReference>
<keyword evidence="5" id="KW-0804">Transcription</keyword>
<dbReference type="Gene3D" id="1.10.1660.10">
    <property type="match status" value="1"/>
</dbReference>
<accession>A0A127Q1S1</accession>
<dbReference type="SUPFAM" id="SSF46955">
    <property type="entry name" value="Putative DNA-binding domain"/>
    <property type="match status" value="1"/>
</dbReference>
<dbReference type="EMBL" id="CP013234">
    <property type="protein sequence ID" value="AMP03957.1"/>
    <property type="molecule type" value="Genomic_DNA"/>
</dbReference>
<evidence type="ECO:0000259" key="6">
    <source>
        <dbReference type="PROSITE" id="PS50937"/>
    </source>
</evidence>
<dbReference type="InterPro" id="IPR015358">
    <property type="entry name" value="Tscrpt_reg_MerR_DNA-bd"/>
</dbReference>
<evidence type="ECO:0000313" key="7">
    <source>
        <dbReference type="EMBL" id="AMP03957.1"/>
    </source>
</evidence>
<evidence type="ECO:0000313" key="10">
    <source>
        <dbReference type="Proteomes" id="UP000074914"/>
    </source>
</evidence>
<dbReference type="InterPro" id="IPR009061">
    <property type="entry name" value="DNA-bd_dom_put_sf"/>
</dbReference>
<keyword evidence="3" id="KW-0805">Transcription regulation</keyword>
<dbReference type="PROSITE" id="PS00552">
    <property type="entry name" value="HTH_MERR_1"/>
    <property type="match status" value="1"/>
</dbReference>
<reference evidence="9 10" key="1">
    <citation type="submission" date="2015-11" db="EMBL/GenBank/DDBJ databases">
        <title>Exploring the genomic traits of fungus-feeding bacterial genus Collimonas.</title>
        <authorList>
            <person name="Song C."/>
            <person name="Schmidt R."/>
            <person name="de Jager V."/>
            <person name="Krzyzanowska D."/>
            <person name="Jongedijk E."/>
            <person name="Cankar K."/>
            <person name="Beekwilder J."/>
            <person name="van Veen A."/>
            <person name="de Boer W."/>
            <person name="van Veen J.A."/>
            <person name="Garbeva P."/>
        </authorList>
    </citation>
    <scope>NUCLEOTIDE SEQUENCE [LARGE SCALE GENOMIC DNA]</scope>
    <source>
        <strain evidence="8 10">Ter291</strain>
        <strain evidence="7 9">Ter91</strain>
    </source>
</reference>
<keyword evidence="2" id="KW-0963">Cytoplasm</keyword>
<dbReference type="InterPro" id="IPR047057">
    <property type="entry name" value="MerR_fam"/>
</dbReference>
<dbReference type="SMART" id="SM00422">
    <property type="entry name" value="HTH_MERR"/>
    <property type="match status" value="1"/>
</dbReference>
<feature type="domain" description="HTH merR-type" evidence="6">
    <location>
        <begin position="1"/>
        <end position="69"/>
    </location>
</feature>
<evidence type="ECO:0000256" key="1">
    <source>
        <dbReference type="ARBA" id="ARBA00004496"/>
    </source>
</evidence>
<keyword evidence="4" id="KW-0238">DNA-binding</keyword>
<dbReference type="GO" id="GO:0045893">
    <property type="term" value="P:positive regulation of DNA-templated transcription"/>
    <property type="evidence" value="ECO:0007669"/>
    <property type="project" value="InterPro"/>
</dbReference>
<dbReference type="Proteomes" id="UP000074914">
    <property type="component" value="Chromosome"/>
</dbReference>
<dbReference type="GO" id="GO:0005737">
    <property type="term" value="C:cytoplasm"/>
    <property type="evidence" value="ECO:0007669"/>
    <property type="project" value="UniProtKB-SubCell"/>
</dbReference>
<dbReference type="PROSITE" id="PS50937">
    <property type="entry name" value="HTH_MERR_2"/>
    <property type="match status" value="1"/>
</dbReference>
<dbReference type="GO" id="GO:0003677">
    <property type="term" value="F:DNA binding"/>
    <property type="evidence" value="ECO:0007669"/>
    <property type="project" value="UniProtKB-KW"/>
</dbReference>
<proteinExistence type="predicted"/>
<name>A0A127Q1S1_9BURK</name>
<dbReference type="InterPro" id="IPR000551">
    <property type="entry name" value="MerR-type_HTH_dom"/>
</dbReference>
<evidence type="ECO:0000256" key="5">
    <source>
        <dbReference type="ARBA" id="ARBA00023163"/>
    </source>
</evidence>
<protein>
    <submittedName>
        <fullName evidence="7">Cu(I)-responsive transcriptional regulator</fullName>
    </submittedName>
</protein>
<dbReference type="AlphaFoldDB" id="A0A127Q1S1"/>
<evidence type="ECO:0000256" key="3">
    <source>
        <dbReference type="ARBA" id="ARBA00023015"/>
    </source>
</evidence>
<dbReference type="EMBL" id="CP013236">
    <property type="protein sequence ID" value="AMP13906.1"/>
    <property type="molecule type" value="Genomic_DNA"/>
</dbReference>
<dbReference type="PANTHER" id="PTHR30204:SF94">
    <property type="entry name" value="HEAVY METAL-DEPENDENT TRANSCRIPTIONAL REGULATOR HI_0293-RELATED"/>
    <property type="match status" value="1"/>
</dbReference>
<dbReference type="GO" id="GO:0003700">
    <property type="term" value="F:DNA-binding transcription factor activity"/>
    <property type="evidence" value="ECO:0007669"/>
    <property type="project" value="InterPro"/>
</dbReference>
<evidence type="ECO:0000313" key="9">
    <source>
        <dbReference type="Proteomes" id="UP000074561"/>
    </source>
</evidence>
<comment type="subcellular location">
    <subcellularLocation>
        <location evidence="1">Cytoplasm</location>
    </subcellularLocation>
</comment>
<evidence type="ECO:0000313" key="8">
    <source>
        <dbReference type="EMBL" id="AMP13906.1"/>
    </source>
</evidence>
<dbReference type="GO" id="GO:0005507">
    <property type="term" value="F:copper ion binding"/>
    <property type="evidence" value="ECO:0007669"/>
    <property type="project" value="InterPro"/>
</dbReference>
<dbReference type="PANTHER" id="PTHR30204">
    <property type="entry name" value="REDOX-CYCLING DRUG-SENSING TRANSCRIPTIONAL ACTIVATOR SOXR"/>
    <property type="match status" value="1"/>
</dbReference>
<dbReference type="KEGG" id="cpra:CPter91_1581"/>
<evidence type="ECO:0000256" key="2">
    <source>
        <dbReference type="ARBA" id="ARBA00022490"/>
    </source>
</evidence>